<comment type="caution">
    <text evidence="8">The sequence shown here is derived from an EMBL/GenBank/DDBJ whole genome shotgun (WGS) entry which is preliminary data.</text>
</comment>
<comment type="subcellular location">
    <subcellularLocation>
        <location evidence="1">Nucleus</location>
    </subcellularLocation>
</comment>
<name>A0A6L2J844_TANCI</name>
<keyword evidence="4" id="KW-0804">Transcription</keyword>
<dbReference type="GO" id="GO:0016593">
    <property type="term" value="C:Cdc73/Paf1 complex"/>
    <property type="evidence" value="ECO:0007669"/>
    <property type="project" value="InterPro"/>
</dbReference>
<feature type="compositionally biased region" description="Basic and acidic residues" evidence="6">
    <location>
        <begin position="40"/>
        <end position="59"/>
    </location>
</feature>
<dbReference type="AlphaFoldDB" id="A0A6L2J844"/>
<gene>
    <name evidence="8" type="ORF">Tci_005161</name>
</gene>
<dbReference type="FunFam" id="3.40.50.11990:FF:000002">
    <property type="entry name" value="protein CDC73 homolog"/>
    <property type="match status" value="1"/>
</dbReference>
<dbReference type="EMBL" id="BKCJ010000436">
    <property type="protein sequence ID" value="GEU33183.1"/>
    <property type="molecule type" value="Genomic_DNA"/>
</dbReference>
<dbReference type="InterPro" id="IPR038103">
    <property type="entry name" value="CDC73_C_sf"/>
</dbReference>
<evidence type="ECO:0000259" key="7">
    <source>
        <dbReference type="Pfam" id="PF05179"/>
    </source>
</evidence>
<comment type="similarity">
    <text evidence="2">Belongs to the CDC73 family.</text>
</comment>
<evidence type="ECO:0000256" key="1">
    <source>
        <dbReference type="ARBA" id="ARBA00004123"/>
    </source>
</evidence>
<evidence type="ECO:0000256" key="6">
    <source>
        <dbReference type="SAM" id="MobiDB-lite"/>
    </source>
</evidence>
<evidence type="ECO:0000256" key="2">
    <source>
        <dbReference type="ARBA" id="ARBA00010427"/>
    </source>
</evidence>
<feature type="domain" description="Cell division control protein 73 C-terminal" evidence="7">
    <location>
        <begin position="71"/>
        <end position="203"/>
    </location>
</feature>
<dbReference type="PANTHER" id="PTHR12466:SF8">
    <property type="entry name" value="PARAFIBROMIN"/>
    <property type="match status" value="1"/>
</dbReference>
<dbReference type="GO" id="GO:0000993">
    <property type="term" value="F:RNA polymerase II complex binding"/>
    <property type="evidence" value="ECO:0007669"/>
    <property type="project" value="TreeGrafter"/>
</dbReference>
<evidence type="ECO:0000256" key="5">
    <source>
        <dbReference type="ARBA" id="ARBA00023242"/>
    </source>
</evidence>
<evidence type="ECO:0000256" key="3">
    <source>
        <dbReference type="ARBA" id="ARBA00023015"/>
    </source>
</evidence>
<reference evidence="8" key="1">
    <citation type="journal article" date="2019" name="Sci. Rep.">
        <title>Draft genome of Tanacetum cinerariifolium, the natural source of mosquito coil.</title>
        <authorList>
            <person name="Yamashiro T."/>
            <person name="Shiraishi A."/>
            <person name="Satake H."/>
            <person name="Nakayama K."/>
        </authorList>
    </citation>
    <scope>NUCLEOTIDE SEQUENCE</scope>
</reference>
<dbReference type="PANTHER" id="PTHR12466">
    <property type="entry name" value="CDC73 DOMAIN PROTEIN"/>
    <property type="match status" value="1"/>
</dbReference>
<evidence type="ECO:0000256" key="4">
    <source>
        <dbReference type="ARBA" id="ARBA00023163"/>
    </source>
</evidence>
<proteinExistence type="inferred from homology"/>
<dbReference type="Gene3D" id="3.40.50.11990">
    <property type="entry name" value="RNA polymerase II accessory factor, Cdc73 C-terminal domain"/>
    <property type="match status" value="1"/>
</dbReference>
<accession>A0A6L2J844</accession>
<feature type="region of interest" description="Disordered" evidence="6">
    <location>
        <begin position="909"/>
        <end position="946"/>
    </location>
</feature>
<keyword evidence="5" id="KW-0539">Nucleus</keyword>
<sequence length="968" mass="111336">MELVREMERPLKDRETILECRNKDFYGVFVAASKRDEEGRKESVGVVSKRDGNETEPKAKMMKGSKIGDGVPIILVPSASQTLITIYNVKEFLEDGVFVPSDVKMKQMKGPKPDCVTVVKKFSSRDRVVTAYEVRDKPSALKAEEWGRVVAVFVLGKEWQFKDWPFKDHVEIFNKILGFYMRFEDDSVESAKIVKQWNVKIISNAMINMMGKLKHLIKKIREWNIKDKQQRSMDKDKYKVDLEALDTIIDQGNGNEEIEDRRLNRFDKPDEIRAITHMEYPRRISLDKQSELDGEVSNDEIKRAVWDCGTDKAPGPNGFTFGFYWRFWYLIDNDVYAAVKHFFIHGKILKGCNSSFIALILKIPDANLVKDFHPISLIGSLYKIIAKILANRLTGVLGDIVNEFLKSTLRKHMIRFDGISWMTFLESSVLVTNGACGSKDVSSLREVQSSLMGVQRKSSNSLKGLNKGVQSINMSKSKILGVHVESDRVKKAALRLGCLTLKTPFLYLGLKVGGSMSRLHEWDEVVERVKMWLSKWKMKYFSIRGRLTLLKSVIGSMTIFNMSIFKVPLGVLRTIESIQSHFFNGHDLGSNKASWVSWKKVLSSKDKGGLGVSSLYALNRGLLFKWIWRFYTQDKSLWVRVIKAMYGDKGKINAEVKTGSRSCWLNIVHEAKILIQKGITLRDFVRIKLGNMENTSFWEDCWIEGDSLRNRFPLLYTLESCKRITVGEKMRQPSLEFSFRRNTRGGVEQEQLWDLVTLMHDVNLSPMADRWMWALENSREFTVSSVRKHIDDKLIPGVGSKTRWIKYVPIKVNVNAWKVKLNALPTRFNVSRRVADTLLRSCVRRDTTHLVRHSELQFKTLINDHRHQWTKPQRTLATRHCRRTICRMTLTEGPTVPQRKLRAPGISRLEDSKPKLSPQARPIGAQTGALSNRRDNEPSPTLDDMSLLSRDCRSTTYLVQHLNKDLRP</sequence>
<dbReference type="GO" id="GO:0006368">
    <property type="term" value="P:transcription elongation by RNA polymerase II"/>
    <property type="evidence" value="ECO:0007669"/>
    <property type="project" value="InterPro"/>
</dbReference>
<dbReference type="InterPro" id="IPR031336">
    <property type="entry name" value="CDC73_C"/>
</dbReference>
<keyword evidence="3" id="KW-0805">Transcription regulation</keyword>
<evidence type="ECO:0000313" key="8">
    <source>
        <dbReference type="EMBL" id="GEU33183.1"/>
    </source>
</evidence>
<organism evidence="8">
    <name type="scientific">Tanacetum cinerariifolium</name>
    <name type="common">Dalmatian daisy</name>
    <name type="synonym">Chrysanthemum cinerariifolium</name>
    <dbReference type="NCBI Taxonomy" id="118510"/>
    <lineage>
        <taxon>Eukaryota</taxon>
        <taxon>Viridiplantae</taxon>
        <taxon>Streptophyta</taxon>
        <taxon>Embryophyta</taxon>
        <taxon>Tracheophyta</taxon>
        <taxon>Spermatophyta</taxon>
        <taxon>Magnoliopsida</taxon>
        <taxon>eudicotyledons</taxon>
        <taxon>Gunneridae</taxon>
        <taxon>Pentapetalae</taxon>
        <taxon>asterids</taxon>
        <taxon>campanulids</taxon>
        <taxon>Asterales</taxon>
        <taxon>Asteraceae</taxon>
        <taxon>Asteroideae</taxon>
        <taxon>Anthemideae</taxon>
        <taxon>Anthemidinae</taxon>
        <taxon>Tanacetum</taxon>
    </lineage>
</organism>
<dbReference type="GO" id="GO:0032968">
    <property type="term" value="P:positive regulation of transcription elongation by RNA polymerase II"/>
    <property type="evidence" value="ECO:0007669"/>
    <property type="project" value="TreeGrafter"/>
</dbReference>
<dbReference type="InterPro" id="IPR007852">
    <property type="entry name" value="Cdc73/Parafibromin"/>
</dbReference>
<dbReference type="Pfam" id="PF05179">
    <property type="entry name" value="CDC73_C"/>
    <property type="match status" value="1"/>
</dbReference>
<protein>
    <submittedName>
        <fullName evidence="8">Protein CDC73 homolog</fullName>
    </submittedName>
</protein>
<feature type="region of interest" description="Disordered" evidence="6">
    <location>
        <begin position="40"/>
        <end position="62"/>
    </location>
</feature>